<gene>
    <name evidence="2" type="ORF">P0O24_02855</name>
</gene>
<evidence type="ECO:0000313" key="3">
    <source>
        <dbReference type="Proteomes" id="UP001215956"/>
    </source>
</evidence>
<proteinExistence type="inferred from homology"/>
<dbReference type="InterPro" id="IPR015419">
    <property type="entry name" value="CTAG/Pcc1"/>
</dbReference>
<dbReference type="EMBL" id="JARFPL010000006">
    <property type="protein sequence ID" value="MDF0592522.1"/>
    <property type="molecule type" value="Genomic_DNA"/>
</dbReference>
<comment type="similarity">
    <text evidence="1">Belongs to the CTAG/PCC1 family.</text>
</comment>
<keyword evidence="3" id="KW-1185">Reference proteome</keyword>
<dbReference type="NCBIfam" id="NF011470">
    <property type="entry name" value="PRK14887.1"/>
    <property type="match status" value="1"/>
</dbReference>
<evidence type="ECO:0000256" key="1">
    <source>
        <dbReference type="ARBA" id="ARBA00007073"/>
    </source>
</evidence>
<dbReference type="Pfam" id="PF09341">
    <property type="entry name" value="Pcc1"/>
    <property type="match status" value="1"/>
</dbReference>
<comment type="caution">
    <text evidence="2">The sequence shown here is derived from an EMBL/GenBank/DDBJ whole genome shotgun (WGS) entry which is preliminary data.</text>
</comment>
<dbReference type="Proteomes" id="UP001215956">
    <property type="component" value="Unassembled WGS sequence"/>
</dbReference>
<name>A0ABT5XCV2_9EURY</name>
<protein>
    <submittedName>
        <fullName evidence="2">KEOPS complex subunit Pcc1</fullName>
    </submittedName>
</protein>
<evidence type="ECO:0000313" key="2">
    <source>
        <dbReference type="EMBL" id="MDF0592522.1"/>
    </source>
</evidence>
<sequence>MKGIGEIVFEVEDPERVMAALAPEAEDQVQKSEISLHACEEGLLLRIESDDVVSFRAAMNTWIRLVDIALDMVKV</sequence>
<dbReference type="RefSeq" id="WP_316968230.1">
    <property type="nucleotide sequence ID" value="NZ_JARFPL010000006.1"/>
</dbReference>
<dbReference type="Gene3D" id="3.30.310.50">
    <property type="entry name" value="Alpha-D-phosphohexomutase, C-terminal domain"/>
    <property type="match status" value="1"/>
</dbReference>
<reference evidence="2 3" key="1">
    <citation type="submission" date="2023-03" db="EMBL/GenBank/DDBJ databases">
        <title>Whole genome sequencing of Methanotrichaceae archaeon M04Ac.</title>
        <authorList>
            <person name="Khomyakova M.A."/>
            <person name="Merkel A.Y."/>
            <person name="Slobodkin A.I."/>
        </authorList>
    </citation>
    <scope>NUCLEOTIDE SEQUENCE [LARGE SCALE GENOMIC DNA]</scope>
    <source>
        <strain evidence="2 3">M04Ac</strain>
    </source>
</reference>
<organism evidence="2 3">
    <name type="scientific">Candidatus Methanocrinis alkalitolerans</name>
    <dbReference type="NCBI Taxonomy" id="3033395"/>
    <lineage>
        <taxon>Archaea</taxon>
        <taxon>Methanobacteriati</taxon>
        <taxon>Methanobacteriota</taxon>
        <taxon>Stenosarchaea group</taxon>
        <taxon>Methanomicrobia</taxon>
        <taxon>Methanotrichales</taxon>
        <taxon>Methanotrichaceae</taxon>
        <taxon>Methanocrinis</taxon>
    </lineage>
</organism>
<accession>A0ABT5XCV2</accession>